<protein>
    <submittedName>
        <fullName evidence="3">PQQ-binding-like beta-propeller repeat protein</fullName>
    </submittedName>
</protein>
<dbReference type="Gene3D" id="2.130.10.10">
    <property type="entry name" value="YVTN repeat-like/Quinoprotein amine dehydrogenase"/>
    <property type="match status" value="1"/>
</dbReference>
<dbReference type="PROSITE" id="PS51257">
    <property type="entry name" value="PROKAR_LIPOPROTEIN"/>
    <property type="match status" value="1"/>
</dbReference>
<dbReference type="SUPFAM" id="SSF50998">
    <property type="entry name" value="Quinoprotein alcohol dehydrogenase-like"/>
    <property type="match status" value="1"/>
</dbReference>
<dbReference type="InterPro" id="IPR018391">
    <property type="entry name" value="PQQ_b-propeller_rpt"/>
</dbReference>
<dbReference type="PANTHER" id="PTHR34512">
    <property type="entry name" value="CELL SURFACE PROTEIN"/>
    <property type="match status" value="1"/>
</dbReference>
<accession>A0ABR6ZT97</accession>
<sequence length="668" mass="71504">MKNIKKLTSFLLLSLLLTGCGGGSGGGAGAGTNTGTNTGTSTGNPVDTLPVVSNDGGLSFTPSSLTATILPYENKTLSLDIRANRNFPDVVNVAIIDTTGVITDDIRIKAVDKYNYQASVTTRSLKPGRYSGILEVRLCKDSPYSCAQPHDGSPWKLPYSFEVRAPSITVSPAEITASFVPAEEKSFELEVRSEAGIDFINRVGVSVTDPAGLLTNGNAVTKIDKNTIRTTLRMTSKPPVGKYVGALEVRLCGGNINSCDFPYQINPWKIPYNLEVKTNTVTLTPTPGAADWNGYQGNVAHTGYVPVTLNVNAFAPRFLFEIDNSKYMAQGPITTQGDTVYFSAQAANGGSGGAVFAVNESDGKIKWTFPVADGWVNPPAAQNGKVYFMNTATQSSGLWMLDQSNGNRLGKTNVITTISYFYAPVVDGQTVFSRNGPQSQFLSSSSADTLSSNWSFLSDNMEALWSPAVDANYVYMFVPKGNTAGPSGLAIINRQSGKQTTLIAAPDIQASMTRVEPTLCDGVNLLIASNGLSLVNFDLASQKIKWTVKDTFYSNPVCAGSTLYILNGYGVDARSLSTGALLWQWKFPDGVYYDQKPIGANGYLQNMIVTNNVLLLGSFSAVFAVDLSSHQTVWSYPRGGDLALSKNGILYVNKGTSGYGSFMAFNTK</sequence>
<dbReference type="EMBL" id="JACOGF010000007">
    <property type="protein sequence ID" value="MBC3918750.1"/>
    <property type="molecule type" value="Genomic_DNA"/>
</dbReference>
<feature type="chain" id="PRO_5045635640" evidence="1">
    <location>
        <begin position="31"/>
        <end position="668"/>
    </location>
</feature>
<dbReference type="PANTHER" id="PTHR34512:SF30">
    <property type="entry name" value="OUTER MEMBRANE PROTEIN ASSEMBLY FACTOR BAMB"/>
    <property type="match status" value="1"/>
</dbReference>
<comment type="caution">
    <text evidence="3">The sequence shown here is derived from an EMBL/GenBank/DDBJ whole genome shotgun (WGS) entry which is preliminary data.</text>
</comment>
<feature type="signal peptide" evidence="1">
    <location>
        <begin position="1"/>
        <end position="30"/>
    </location>
</feature>
<dbReference type="InterPro" id="IPR002372">
    <property type="entry name" value="PQQ_rpt_dom"/>
</dbReference>
<evidence type="ECO:0000259" key="2">
    <source>
        <dbReference type="Pfam" id="PF13360"/>
    </source>
</evidence>
<name>A0ABR6ZT97_9BURK</name>
<evidence type="ECO:0000313" key="3">
    <source>
        <dbReference type="EMBL" id="MBC3918750.1"/>
    </source>
</evidence>
<evidence type="ECO:0000256" key="1">
    <source>
        <dbReference type="SAM" id="SignalP"/>
    </source>
</evidence>
<dbReference type="InterPro" id="IPR015943">
    <property type="entry name" value="WD40/YVTN_repeat-like_dom_sf"/>
</dbReference>
<gene>
    <name evidence="3" type="ORF">H8L32_14745</name>
</gene>
<reference evidence="3 4" key="1">
    <citation type="submission" date="2020-08" db="EMBL/GenBank/DDBJ databases">
        <title>Novel species isolated from subtropical streams in China.</title>
        <authorList>
            <person name="Lu H."/>
        </authorList>
    </citation>
    <scope>NUCLEOTIDE SEQUENCE [LARGE SCALE GENOMIC DNA]</scope>
    <source>
        <strain evidence="3 4">CY18W</strain>
    </source>
</reference>
<dbReference type="RefSeq" id="WP_186948018.1">
    <property type="nucleotide sequence ID" value="NZ_JACOGF010000007.1"/>
</dbReference>
<feature type="domain" description="Pyrrolo-quinoline quinone repeat" evidence="2">
    <location>
        <begin position="331"/>
        <end position="584"/>
    </location>
</feature>
<keyword evidence="4" id="KW-1185">Reference proteome</keyword>
<proteinExistence type="predicted"/>
<dbReference type="SMART" id="SM00564">
    <property type="entry name" value="PQQ"/>
    <property type="match status" value="5"/>
</dbReference>
<keyword evidence="1" id="KW-0732">Signal</keyword>
<organism evidence="3 4">
    <name type="scientific">Undibacterium hunanense</name>
    <dbReference type="NCBI Taxonomy" id="2762292"/>
    <lineage>
        <taxon>Bacteria</taxon>
        <taxon>Pseudomonadati</taxon>
        <taxon>Pseudomonadota</taxon>
        <taxon>Betaproteobacteria</taxon>
        <taxon>Burkholderiales</taxon>
        <taxon>Oxalobacteraceae</taxon>
        <taxon>Undibacterium</taxon>
    </lineage>
</organism>
<dbReference type="InterPro" id="IPR011047">
    <property type="entry name" value="Quinoprotein_ADH-like_sf"/>
</dbReference>
<dbReference type="Pfam" id="PF13360">
    <property type="entry name" value="PQQ_2"/>
    <property type="match status" value="1"/>
</dbReference>
<dbReference type="Proteomes" id="UP000650424">
    <property type="component" value="Unassembled WGS sequence"/>
</dbReference>
<evidence type="ECO:0000313" key="4">
    <source>
        <dbReference type="Proteomes" id="UP000650424"/>
    </source>
</evidence>